<dbReference type="InterPro" id="IPR053031">
    <property type="entry name" value="Cuticle_assoc_protein"/>
</dbReference>
<evidence type="ECO:0000259" key="7">
    <source>
        <dbReference type="PROSITE" id="PS50808"/>
    </source>
</evidence>
<dbReference type="Pfam" id="PF02892">
    <property type="entry name" value="zf-BED"/>
    <property type="match status" value="1"/>
</dbReference>
<dbReference type="Proteomes" id="UP000289738">
    <property type="component" value="Chromosome A01"/>
</dbReference>
<evidence type="ECO:0000313" key="9">
    <source>
        <dbReference type="Proteomes" id="UP000289738"/>
    </source>
</evidence>
<accession>A0A445ESN2</accession>
<feature type="domain" description="BED-type" evidence="7">
    <location>
        <begin position="184"/>
        <end position="242"/>
    </location>
</feature>
<dbReference type="GO" id="GO:1990837">
    <property type="term" value="F:sequence-specific double-stranded DNA binding"/>
    <property type="evidence" value="ECO:0007669"/>
    <property type="project" value="TreeGrafter"/>
</dbReference>
<sequence>MRVESETLTLSRIGSSSRPRLPSAAHHRRPSVSESPVAASPNRTSGGAIGLASTLSSAHFSSFSAHRRRSPTRRSLSRTILARPHRIALLATLFGLASPLLISLLSSFASRVSTVLCPTSGGFPVCSSLLLYFLAAVFQTQNCDYSLVNNPFSMEVDSGNVTQSPENMETSEMAEDIKKKKTKTTTSDVWRYFTKLGPGDDGIDCAQCDGCKQKFKAGGKQYGTSSLKRHLNRCVKIDFEDIATYV</sequence>
<keyword evidence="2 4" id="KW-0863">Zinc-finger</keyword>
<feature type="compositionally biased region" description="Low complexity" evidence="5">
    <location>
        <begin position="32"/>
        <end position="41"/>
    </location>
</feature>
<dbReference type="PANTHER" id="PTHR34396:SF25">
    <property type="entry name" value="BOUNDARY ELEMENT ASSOCIATED FACTOR"/>
    <property type="match status" value="1"/>
</dbReference>
<dbReference type="GO" id="GO:0005634">
    <property type="term" value="C:nucleus"/>
    <property type="evidence" value="ECO:0007669"/>
    <property type="project" value="TreeGrafter"/>
</dbReference>
<keyword evidence="6" id="KW-0472">Membrane</keyword>
<feature type="compositionally biased region" description="Polar residues" evidence="5">
    <location>
        <begin position="1"/>
        <end position="18"/>
    </location>
</feature>
<evidence type="ECO:0000256" key="6">
    <source>
        <dbReference type="SAM" id="Phobius"/>
    </source>
</evidence>
<evidence type="ECO:0000256" key="5">
    <source>
        <dbReference type="SAM" id="MobiDB-lite"/>
    </source>
</evidence>
<comment type="caution">
    <text evidence="8">The sequence shown here is derived from an EMBL/GenBank/DDBJ whole genome shotgun (WGS) entry which is preliminary data.</text>
</comment>
<dbReference type="PROSITE" id="PS50808">
    <property type="entry name" value="ZF_BED"/>
    <property type="match status" value="1"/>
</dbReference>
<feature type="region of interest" description="Disordered" evidence="5">
    <location>
        <begin position="1"/>
        <end position="44"/>
    </location>
</feature>
<evidence type="ECO:0000256" key="1">
    <source>
        <dbReference type="ARBA" id="ARBA00022723"/>
    </source>
</evidence>
<feature type="transmembrane region" description="Helical" evidence="6">
    <location>
        <begin position="121"/>
        <end position="138"/>
    </location>
</feature>
<name>A0A445ESN2_ARAHY</name>
<dbReference type="AlphaFoldDB" id="A0A445ESN2"/>
<keyword evidence="9" id="KW-1185">Reference proteome</keyword>
<dbReference type="GO" id="GO:0008270">
    <property type="term" value="F:zinc ion binding"/>
    <property type="evidence" value="ECO:0007669"/>
    <property type="project" value="UniProtKB-KW"/>
</dbReference>
<evidence type="ECO:0000256" key="3">
    <source>
        <dbReference type="ARBA" id="ARBA00022833"/>
    </source>
</evidence>
<protein>
    <recommendedName>
        <fullName evidence="7">BED-type domain-containing protein</fullName>
    </recommendedName>
</protein>
<feature type="transmembrane region" description="Helical" evidence="6">
    <location>
        <begin position="87"/>
        <end position="109"/>
    </location>
</feature>
<evidence type="ECO:0000313" key="8">
    <source>
        <dbReference type="EMBL" id="RYR78498.1"/>
    </source>
</evidence>
<evidence type="ECO:0000256" key="4">
    <source>
        <dbReference type="PROSITE-ProRule" id="PRU00027"/>
    </source>
</evidence>
<proteinExistence type="predicted"/>
<reference evidence="8 9" key="1">
    <citation type="submission" date="2019-01" db="EMBL/GenBank/DDBJ databases">
        <title>Sequencing of cultivated peanut Arachis hypogaea provides insights into genome evolution and oil improvement.</title>
        <authorList>
            <person name="Chen X."/>
        </authorList>
    </citation>
    <scope>NUCLEOTIDE SEQUENCE [LARGE SCALE GENOMIC DNA]</scope>
    <source>
        <strain evidence="9">cv. Fuhuasheng</strain>
        <tissue evidence="8">Leaves</tissue>
    </source>
</reference>
<dbReference type="SMART" id="SM00614">
    <property type="entry name" value="ZnF_BED"/>
    <property type="match status" value="1"/>
</dbReference>
<keyword evidence="1" id="KW-0479">Metal-binding</keyword>
<evidence type="ECO:0000256" key="2">
    <source>
        <dbReference type="ARBA" id="ARBA00022771"/>
    </source>
</evidence>
<keyword evidence="3" id="KW-0862">Zinc</keyword>
<dbReference type="InterPro" id="IPR036236">
    <property type="entry name" value="Znf_C2H2_sf"/>
</dbReference>
<dbReference type="PANTHER" id="PTHR34396">
    <property type="entry name" value="OS03G0264950 PROTEIN-RELATED"/>
    <property type="match status" value="1"/>
</dbReference>
<dbReference type="SUPFAM" id="SSF57667">
    <property type="entry name" value="beta-beta-alpha zinc fingers"/>
    <property type="match status" value="1"/>
</dbReference>
<keyword evidence="6" id="KW-1133">Transmembrane helix</keyword>
<dbReference type="GO" id="GO:0006357">
    <property type="term" value="P:regulation of transcription by RNA polymerase II"/>
    <property type="evidence" value="ECO:0007669"/>
    <property type="project" value="TreeGrafter"/>
</dbReference>
<dbReference type="InterPro" id="IPR003656">
    <property type="entry name" value="Znf_BED"/>
</dbReference>
<gene>
    <name evidence="8" type="ORF">Ahy_A01g003319</name>
</gene>
<organism evidence="8 9">
    <name type="scientific">Arachis hypogaea</name>
    <name type="common">Peanut</name>
    <dbReference type="NCBI Taxonomy" id="3818"/>
    <lineage>
        <taxon>Eukaryota</taxon>
        <taxon>Viridiplantae</taxon>
        <taxon>Streptophyta</taxon>
        <taxon>Embryophyta</taxon>
        <taxon>Tracheophyta</taxon>
        <taxon>Spermatophyta</taxon>
        <taxon>Magnoliopsida</taxon>
        <taxon>eudicotyledons</taxon>
        <taxon>Gunneridae</taxon>
        <taxon>Pentapetalae</taxon>
        <taxon>rosids</taxon>
        <taxon>fabids</taxon>
        <taxon>Fabales</taxon>
        <taxon>Fabaceae</taxon>
        <taxon>Papilionoideae</taxon>
        <taxon>50 kb inversion clade</taxon>
        <taxon>dalbergioids sensu lato</taxon>
        <taxon>Dalbergieae</taxon>
        <taxon>Pterocarpus clade</taxon>
        <taxon>Arachis</taxon>
    </lineage>
</organism>
<dbReference type="EMBL" id="SDMP01000001">
    <property type="protein sequence ID" value="RYR78498.1"/>
    <property type="molecule type" value="Genomic_DNA"/>
</dbReference>
<keyword evidence="6" id="KW-0812">Transmembrane</keyword>